<evidence type="ECO:0000256" key="3">
    <source>
        <dbReference type="PROSITE-ProRule" id="PRU00023"/>
    </source>
</evidence>
<dbReference type="SMART" id="SM00248">
    <property type="entry name" value="ANK"/>
    <property type="match status" value="3"/>
</dbReference>
<dbReference type="InterPro" id="IPR002110">
    <property type="entry name" value="Ankyrin_rpt"/>
</dbReference>
<dbReference type="Gene3D" id="1.25.40.20">
    <property type="entry name" value="Ankyrin repeat-containing domain"/>
    <property type="match status" value="1"/>
</dbReference>
<keyword evidence="6" id="KW-1185">Reference proteome</keyword>
<protein>
    <submittedName>
        <fullName evidence="5">Ankyrin repeat domain-containing protein 50</fullName>
    </submittedName>
</protein>
<feature type="transmembrane region" description="Helical" evidence="4">
    <location>
        <begin position="224"/>
        <end position="242"/>
    </location>
</feature>
<dbReference type="PRINTS" id="PR01415">
    <property type="entry name" value="ANKYRIN"/>
</dbReference>
<gene>
    <name evidence="5" type="ORF">SCF082_LOCUS1306</name>
</gene>
<dbReference type="PANTHER" id="PTHR24166:SF48">
    <property type="entry name" value="PROTEIN VAPYRIN"/>
    <property type="match status" value="1"/>
</dbReference>
<feature type="transmembrane region" description="Helical" evidence="4">
    <location>
        <begin position="165"/>
        <end position="183"/>
    </location>
</feature>
<keyword evidence="1" id="KW-0677">Repeat</keyword>
<evidence type="ECO:0000256" key="4">
    <source>
        <dbReference type="SAM" id="Phobius"/>
    </source>
</evidence>
<keyword evidence="2 3" id="KW-0040">ANK repeat</keyword>
<dbReference type="PANTHER" id="PTHR24166">
    <property type="entry name" value="ROLLING PEBBLES, ISOFORM B"/>
    <property type="match status" value="1"/>
</dbReference>
<dbReference type="InterPro" id="IPR036770">
    <property type="entry name" value="Ankyrin_rpt-contain_sf"/>
</dbReference>
<dbReference type="SUPFAM" id="SSF48403">
    <property type="entry name" value="Ankyrin repeat"/>
    <property type="match status" value="1"/>
</dbReference>
<evidence type="ECO:0000313" key="6">
    <source>
        <dbReference type="Proteomes" id="UP001642464"/>
    </source>
</evidence>
<reference evidence="5 6" key="1">
    <citation type="submission" date="2024-02" db="EMBL/GenBank/DDBJ databases">
        <authorList>
            <person name="Chen Y."/>
            <person name="Shah S."/>
            <person name="Dougan E. K."/>
            <person name="Thang M."/>
            <person name="Chan C."/>
        </authorList>
    </citation>
    <scope>NUCLEOTIDE SEQUENCE [LARGE SCALE GENOMIC DNA]</scope>
</reference>
<keyword evidence="4" id="KW-0472">Membrane</keyword>
<feature type="repeat" description="ANK" evidence="3">
    <location>
        <begin position="60"/>
        <end position="92"/>
    </location>
</feature>
<proteinExistence type="predicted"/>
<evidence type="ECO:0000256" key="2">
    <source>
        <dbReference type="ARBA" id="ARBA00023043"/>
    </source>
</evidence>
<dbReference type="PROSITE" id="PS50088">
    <property type="entry name" value="ANK_REPEAT"/>
    <property type="match status" value="2"/>
</dbReference>
<feature type="transmembrane region" description="Helical" evidence="4">
    <location>
        <begin position="195"/>
        <end position="212"/>
    </location>
</feature>
<dbReference type="Pfam" id="PF12796">
    <property type="entry name" value="Ank_2"/>
    <property type="match status" value="1"/>
</dbReference>
<sequence>FGATESASLLLALNASADAARKDGATPLMIAAQGGKAGVIMQLLNNTANNTATVDLAREDGCTALMFAAMSGHGPIVEMLLKAGANPDTVDANGVTAIKIAKQNGFPDVVRRLRNAGASGMLGAGRAVDINEFLLPHFFGFFLGEEWHGTWRWNPDDGQVKITHVVIRLYGALIFGQGILTWAARETDDGQVRRWVVRAYAVVFSLTTAALLRAQMTDATWHGLNWLNILLFASLAAFYSWFSIVQPPPVFEGLGKVVS</sequence>
<organism evidence="5 6">
    <name type="scientific">Durusdinium trenchii</name>
    <dbReference type="NCBI Taxonomy" id="1381693"/>
    <lineage>
        <taxon>Eukaryota</taxon>
        <taxon>Sar</taxon>
        <taxon>Alveolata</taxon>
        <taxon>Dinophyceae</taxon>
        <taxon>Suessiales</taxon>
        <taxon>Symbiodiniaceae</taxon>
        <taxon>Durusdinium</taxon>
    </lineage>
</organism>
<dbReference type="PROSITE" id="PS50297">
    <property type="entry name" value="ANK_REP_REGION"/>
    <property type="match status" value="2"/>
</dbReference>
<accession>A0ABP0HHC4</accession>
<keyword evidence="4" id="KW-0812">Transmembrane</keyword>
<feature type="non-terminal residue" evidence="5">
    <location>
        <position position="1"/>
    </location>
</feature>
<dbReference type="EMBL" id="CAXAMM010000614">
    <property type="protein sequence ID" value="CAK8988235.1"/>
    <property type="molecule type" value="Genomic_DNA"/>
</dbReference>
<evidence type="ECO:0000256" key="1">
    <source>
        <dbReference type="ARBA" id="ARBA00022737"/>
    </source>
</evidence>
<name>A0ABP0HHC4_9DINO</name>
<comment type="caution">
    <text evidence="5">The sequence shown here is derived from an EMBL/GenBank/DDBJ whole genome shotgun (WGS) entry which is preliminary data.</text>
</comment>
<feature type="repeat" description="ANK" evidence="3">
    <location>
        <begin position="23"/>
        <end position="55"/>
    </location>
</feature>
<keyword evidence="4" id="KW-1133">Transmembrane helix</keyword>
<dbReference type="InterPro" id="IPR050889">
    <property type="entry name" value="Dendritic_Spine_Reg/Scaffold"/>
</dbReference>
<evidence type="ECO:0000313" key="5">
    <source>
        <dbReference type="EMBL" id="CAK8988235.1"/>
    </source>
</evidence>
<dbReference type="Proteomes" id="UP001642464">
    <property type="component" value="Unassembled WGS sequence"/>
</dbReference>